<accession>A0A2T3HLX9</accession>
<keyword evidence="4" id="KW-0732">Signal</keyword>
<feature type="chain" id="PRO_5015722321" description="Pesticidal protein Cry15Aa" evidence="4">
    <location>
        <begin position="24"/>
        <end position="369"/>
    </location>
</feature>
<dbReference type="AlphaFoldDB" id="A0A2T3HLX9"/>
<evidence type="ECO:0000256" key="4">
    <source>
        <dbReference type="SAM" id="SignalP"/>
    </source>
</evidence>
<evidence type="ECO:0000256" key="3">
    <source>
        <dbReference type="ARBA" id="ARBA00024356"/>
    </source>
</evidence>
<dbReference type="PIRSF" id="PIRSF016202">
    <property type="entry name" value="PH1107"/>
    <property type="match status" value="1"/>
</dbReference>
<dbReference type="PANTHER" id="PTHR34106:SF5">
    <property type="entry name" value="GLYCOSIDASE"/>
    <property type="match status" value="1"/>
</dbReference>
<dbReference type="Gene3D" id="2.115.10.20">
    <property type="entry name" value="Glycosyl hydrolase domain, family 43"/>
    <property type="match status" value="1"/>
</dbReference>
<organism evidence="5 6">
    <name type="scientific">Pedobacter yulinensis</name>
    <dbReference type="NCBI Taxonomy" id="2126353"/>
    <lineage>
        <taxon>Bacteria</taxon>
        <taxon>Pseudomonadati</taxon>
        <taxon>Bacteroidota</taxon>
        <taxon>Sphingobacteriia</taxon>
        <taxon>Sphingobacteriales</taxon>
        <taxon>Sphingobacteriaceae</taxon>
        <taxon>Pedobacter</taxon>
    </lineage>
</organism>
<dbReference type="RefSeq" id="WP_107215705.1">
    <property type="nucleotide sequence ID" value="NZ_KZ686269.1"/>
</dbReference>
<dbReference type="EMBL" id="PYLS01000005">
    <property type="protein sequence ID" value="PST83445.1"/>
    <property type="molecule type" value="Genomic_DNA"/>
</dbReference>
<comment type="similarity">
    <text evidence="3">Belongs to the glycosyl hydrolase 130 family.</text>
</comment>
<evidence type="ECO:0000256" key="1">
    <source>
        <dbReference type="ARBA" id="ARBA00022676"/>
    </source>
</evidence>
<evidence type="ECO:0000256" key="2">
    <source>
        <dbReference type="ARBA" id="ARBA00022679"/>
    </source>
</evidence>
<dbReference type="Pfam" id="PF04041">
    <property type="entry name" value="Glyco_hydro_130"/>
    <property type="match status" value="1"/>
</dbReference>
<dbReference type="CDD" id="cd18610">
    <property type="entry name" value="GH130_BT3780-like"/>
    <property type="match status" value="1"/>
</dbReference>
<proteinExistence type="inferred from homology"/>
<dbReference type="PANTHER" id="PTHR34106">
    <property type="entry name" value="GLYCOSIDASE"/>
    <property type="match status" value="1"/>
</dbReference>
<evidence type="ECO:0000313" key="6">
    <source>
        <dbReference type="Proteomes" id="UP000240912"/>
    </source>
</evidence>
<comment type="caution">
    <text evidence="5">The sequence shown here is derived from an EMBL/GenBank/DDBJ whole genome shotgun (WGS) entry which is preliminary data.</text>
</comment>
<dbReference type="InterPro" id="IPR023296">
    <property type="entry name" value="Glyco_hydro_beta-prop_sf"/>
</dbReference>
<dbReference type="SUPFAM" id="SSF75005">
    <property type="entry name" value="Arabinanase/levansucrase/invertase"/>
    <property type="match status" value="1"/>
</dbReference>
<keyword evidence="1" id="KW-0328">Glycosyltransferase</keyword>
<dbReference type="Proteomes" id="UP000240912">
    <property type="component" value="Unassembled WGS sequence"/>
</dbReference>
<dbReference type="GO" id="GO:0016757">
    <property type="term" value="F:glycosyltransferase activity"/>
    <property type="evidence" value="ECO:0007669"/>
    <property type="project" value="UniProtKB-KW"/>
</dbReference>
<dbReference type="OrthoDB" id="2534034at2"/>
<protein>
    <recommendedName>
        <fullName evidence="7">Pesticidal protein Cry15Aa</fullName>
    </recommendedName>
</protein>
<evidence type="ECO:0000313" key="5">
    <source>
        <dbReference type="EMBL" id="PST83445.1"/>
    </source>
</evidence>
<keyword evidence="6" id="KW-1185">Reference proteome</keyword>
<reference evidence="5 6" key="1">
    <citation type="submission" date="2018-03" db="EMBL/GenBank/DDBJ databases">
        <authorList>
            <person name="Keele B.F."/>
        </authorList>
    </citation>
    <scope>NUCLEOTIDE SEQUENCE [LARGE SCALE GENOMIC DNA]</scope>
    <source>
        <strain evidence="5 6">YL28-9</strain>
    </source>
</reference>
<name>A0A2T3HLX9_9SPHI</name>
<gene>
    <name evidence="5" type="ORF">C7T94_12845</name>
</gene>
<evidence type="ECO:0008006" key="7">
    <source>
        <dbReference type="Google" id="ProtNLM"/>
    </source>
</evidence>
<keyword evidence="2" id="KW-0808">Transferase</keyword>
<sequence length="369" mass="41349">MRRFLLFLLLPLNLTAAAQQSSALPEWAFGPFLRPQGLNPVISPDTSTYFNDPMTGRRIAWQSNDTFNPAAALKDGKIYVLYRAEDKSGIAIGHRTSRIGLAESKDGLRFTRRATPVLYPDVDEQQAFEWKGGCEDPRVSVTEDGTYLMLYTQWNNKTPRIGAATSKDLVHWKKHGPAFEAAYGGRFHNIASKSASVLTRIKDGRQVMARINGKYLMYWGERHVYAAVSTDLVNWEPVTNQDGSLKILMSPRKGYFDSDLTECGPPAIWTEKGVVLLYNGKNLGNDNASPDFPKNTYTAGQALFDARDPLRFVSRLDKPFFFPVEEFEKSGQYPAGTVFIEGMVLKDGKWFLYYGCADSRVSVAVAPVR</sequence>
<dbReference type="InterPro" id="IPR007184">
    <property type="entry name" value="Mannoside_phosphorylase"/>
</dbReference>
<feature type="signal peptide" evidence="4">
    <location>
        <begin position="1"/>
        <end position="23"/>
    </location>
</feature>